<evidence type="ECO:0000313" key="19">
    <source>
        <dbReference type="EMBL" id="KAL3270362.1"/>
    </source>
</evidence>
<dbReference type="InterPro" id="IPR027268">
    <property type="entry name" value="Peptidase_M4/M1_CTD_sf"/>
</dbReference>
<comment type="similarity">
    <text evidence="3">Belongs to the peptidase M1 family.</text>
</comment>
<comment type="caution">
    <text evidence="19">The sequence shown here is derived from an EMBL/GenBank/DDBJ whole genome shotgun (WGS) entry which is preliminary data.</text>
</comment>
<dbReference type="Proteomes" id="UP001516400">
    <property type="component" value="Unassembled WGS sequence"/>
</dbReference>
<proteinExistence type="inferred from homology"/>
<evidence type="ECO:0000256" key="13">
    <source>
        <dbReference type="ARBA" id="ARBA00023180"/>
    </source>
</evidence>
<keyword evidence="10" id="KW-0862">Zinc</keyword>
<evidence type="ECO:0000256" key="7">
    <source>
        <dbReference type="ARBA" id="ARBA00022723"/>
    </source>
</evidence>
<feature type="compositionally biased region" description="Basic and acidic residues" evidence="15">
    <location>
        <begin position="844"/>
        <end position="875"/>
    </location>
</feature>
<feature type="domain" description="Peptidase M1 membrane alanine aminopeptidase" evidence="16">
    <location>
        <begin position="267"/>
        <end position="484"/>
    </location>
</feature>
<evidence type="ECO:0008006" key="21">
    <source>
        <dbReference type="Google" id="ProtNLM"/>
    </source>
</evidence>
<feature type="compositionally biased region" description="Basic and acidic residues" evidence="15">
    <location>
        <begin position="811"/>
        <end position="834"/>
    </location>
</feature>
<comment type="cofactor">
    <cofactor evidence="1">
        <name>Zn(2+)</name>
        <dbReference type="ChEBI" id="CHEBI:29105"/>
    </cofactor>
</comment>
<sequence>MLSKTILIWYVLYSFKMIRLIHSDRYRLPLFFAPKHYTVKLLTTLDPEFTFTGTVKIFGQCLNDTKKLTLHRDEGLKNINIDLTEVDNQGRAHQANKVFLEKILYSPREDFLMIYTQEVLKKDHFYLILIEFEGEISNSTDGLFRRSVVSKDGSTSYALTNFYPVGARKVFPCFDEPNIRANFEIVIGRQEKYNSTSNMPLVKTEPVEEMDGWFWDHFMNTEPLSTYLISFMIYDDAFEWFGNPKGQLRILATLDTKKQMFMIWRTAPKLFAFLRKYLQVPFPFPKVDIVAVPHTLGNIDVYGNPGMIVIHEELISFKSPSMRPDKVHEILFYVAQQLCNQWLCIVAPTWWSEVWFVRTLSCYIARVALNAMSDGQSLERDLADHLLSFLHDKETTVISPEVVADVDSITTSINAVNCRKSGLLFRMAHLMIGQDDMKEILGRFLRSNAFQTVDQYNLWKAYETSASEGIFSRDGNLSEVMNTWIYKSRYPVVNVKRKYKDNEAILTQSNFYETTDDEKTYWWIPISYTTKDENRTKSTKVREWLKPSGELLEISSVNSSDWLLVNLHMISPYRVEYDLRNWDLLGSFLRDPRRFKQIPVFNRMQLIDDICTFAKLGKVSYEFLFDFLIYLEIENRYAPWAAAVKNLVGFHWRIHRNSETVRLLNMYMQKLLKPHFMEKKLNFTENSLVDVTLRALIIEYSCFFGLNDCLIEVRNLFKIYEKDSDSTTLIPIEIRSIIFCYAIKHGSPSDFNFLFDKWQKSDDIIEREDMLMGLYCSKSFDLIKKIPNSNKVKRRIKFPTKLRVNSSETQEQEKKIKSSSDKEKLLKRTKDNHKTGPLANRNRQKLEENEKIVSDQDEHEEKTKQNEISYDDKTNSLRTEGNNFSDSKITTSSNEKSLSEETVSTENFSEFPSDETELLETTPESDESLSESSSPKSSNEPDLTFILKRSKFDIASAVFYENLDKMHPTKAVQYIRIFAERIREEKDLTILKEYFETNNEKFHLIRDFLDETFEMVEKNLGWQDKHTKLIEIALRKHLKINATKSEARRNMPFIELTSLLIFSSLFI</sequence>
<evidence type="ECO:0000256" key="10">
    <source>
        <dbReference type="ARBA" id="ARBA00022833"/>
    </source>
</evidence>
<dbReference type="PANTHER" id="PTHR11533">
    <property type="entry name" value="PROTEASE M1 ZINC METALLOPROTEASE"/>
    <property type="match status" value="1"/>
</dbReference>
<keyword evidence="8" id="KW-0732">Signal</keyword>
<dbReference type="AlphaFoldDB" id="A0ABD2MVM7"/>
<dbReference type="SUPFAM" id="SSF63737">
    <property type="entry name" value="Leukotriene A4 hydrolase N-terminal domain"/>
    <property type="match status" value="1"/>
</dbReference>
<dbReference type="PRINTS" id="PR00756">
    <property type="entry name" value="ALADIPTASE"/>
</dbReference>
<dbReference type="EMBL" id="JABFTP020000021">
    <property type="protein sequence ID" value="KAL3270362.1"/>
    <property type="molecule type" value="Genomic_DNA"/>
</dbReference>
<dbReference type="InterPro" id="IPR024571">
    <property type="entry name" value="ERAP1-like_C_dom"/>
</dbReference>
<dbReference type="Pfam" id="PF17900">
    <property type="entry name" value="Peptidase_M1_N"/>
    <property type="match status" value="1"/>
</dbReference>
<evidence type="ECO:0000259" key="17">
    <source>
        <dbReference type="Pfam" id="PF11838"/>
    </source>
</evidence>
<feature type="compositionally biased region" description="Acidic residues" evidence="15">
    <location>
        <begin position="912"/>
        <end position="929"/>
    </location>
</feature>
<dbReference type="InterPro" id="IPR042097">
    <property type="entry name" value="Aminopeptidase_N-like_N_sf"/>
</dbReference>
<gene>
    <name evidence="19" type="ORF">HHI36_009410</name>
</gene>
<evidence type="ECO:0000256" key="12">
    <source>
        <dbReference type="ARBA" id="ARBA00023136"/>
    </source>
</evidence>
<evidence type="ECO:0000256" key="5">
    <source>
        <dbReference type="ARBA" id="ARBA00022622"/>
    </source>
</evidence>
<keyword evidence="13" id="KW-0325">Glycoprotein</keyword>
<keyword evidence="5" id="KW-0336">GPI-anchor</keyword>
<dbReference type="GO" id="GO:0008237">
    <property type="term" value="F:metallopeptidase activity"/>
    <property type="evidence" value="ECO:0007669"/>
    <property type="project" value="UniProtKB-KW"/>
</dbReference>
<dbReference type="FunFam" id="2.60.40.1910:FF:000008">
    <property type="entry name" value="Aminopeptidase"/>
    <property type="match status" value="1"/>
</dbReference>
<name>A0ABD2MVM7_9CUCU</name>
<keyword evidence="6" id="KW-0645">Protease</keyword>
<evidence type="ECO:0000256" key="2">
    <source>
        <dbReference type="ARBA" id="ARBA00004609"/>
    </source>
</evidence>
<feature type="domain" description="ERAP1-like C-terminal" evidence="17">
    <location>
        <begin position="562"/>
        <end position="785"/>
    </location>
</feature>
<evidence type="ECO:0000256" key="11">
    <source>
        <dbReference type="ARBA" id="ARBA00023049"/>
    </source>
</evidence>
<dbReference type="SUPFAM" id="SSF55486">
    <property type="entry name" value="Metalloproteases ('zincins'), catalytic domain"/>
    <property type="match status" value="1"/>
</dbReference>
<evidence type="ECO:0000259" key="16">
    <source>
        <dbReference type="Pfam" id="PF01433"/>
    </source>
</evidence>
<dbReference type="Pfam" id="PF11838">
    <property type="entry name" value="ERAP1_C"/>
    <property type="match status" value="1"/>
</dbReference>
<dbReference type="Gene3D" id="1.25.50.20">
    <property type="match status" value="1"/>
</dbReference>
<dbReference type="Gene3D" id="1.10.390.10">
    <property type="entry name" value="Neutral Protease Domain 2"/>
    <property type="match status" value="1"/>
</dbReference>
<feature type="domain" description="Aminopeptidase N-like N-terminal" evidence="18">
    <location>
        <begin position="34"/>
        <end position="228"/>
    </location>
</feature>
<keyword evidence="11" id="KW-0482">Metalloprotease</keyword>
<protein>
    <recommendedName>
        <fullName evidence="21">Aminopeptidase</fullName>
    </recommendedName>
</protein>
<comment type="subcellular location">
    <subcellularLocation>
        <location evidence="2">Cell membrane</location>
        <topology evidence="2">Lipid-anchor</topology>
        <topology evidence="2">GPI-anchor</topology>
    </subcellularLocation>
</comment>
<dbReference type="GO" id="GO:0046872">
    <property type="term" value="F:metal ion binding"/>
    <property type="evidence" value="ECO:0007669"/>
    <property type="project" value="UniProtKB-KW"/>
</dbReference>
<keyword evidence="12" id="KW-0472">Membrane</keyword>
<reference evidence="19 20" key="1">
    <citation type="journal article" date="2021" name="BMC Biol.">
        <title>Horizontally acquired antibacterial genes associated with adaptive radiation of ladybird beetles.</title>
        <authorList>
            <person name="Li H.S."/>
            <person name="Tang X.F."/>
            <person name="Huang Y.H."/>
            <person name="Xu Z.Y."/>
            <person name="Chen M.L."/>
            <person name="Du X.Y."/>
            <person name="Qiu B.Y."/>
            <person name="Chen P.T."/>
            <person name="Zhang W."/>
            <person name="Slipinski A."/>
            <person name="Escalona H.E."/>
            <person name="Waterhouse R.M."/>
            <person name="Zwick A."/>
            <person name="Pang H."/>
        </authorList>
    </citation>
    <scope>NUCLEOTIDE SEQUENCE [LARGE SCALE GENOMIC DNA]</scope>
    <source>
        <strain evidence="19">SYSU2018</strain>
    </source>
</reference>
<dbReference type="Gene3D" id="2.60.40.1910">
    <property type="match status" value="1"/>
</dbReference>
<dbReference type="InterPro" id="IPR045357">
    <property type="entry name" value="Aminopeptidase_N-like_N"/>
</dbReference>
<dbReference type="InterPro" id="IPR001930">
    <property type="entry name" value="Peptidase_M1"/>
</dbReference>
<feature type="region of interest" description="Disordered" evidence="15">
    <location>
        <begin position="803"/>
        <end position="941"/>
    </location>
</feature>
<dbReference type="PANTHER" id="PTHR11533:SF18">
    <property type="entry name" value="FI02158P"/>
    <property type="match status" value="1"/>
</dbReference>
<feature type="compositionally biased region" description="Polar residues" evidence="15">
    <location>
        <begin position="876"/>
        <end position="910"/>
    </location>
</feature>
<evidence type="ECO:0000259" key="18">
    <source>
        <dbReference type="Pfam" id="PF17900"/>
    </source>
</evidence>
<keyword evidence="4" id="KW-1003">Cell membrane</keyword>
<organism evidence="19 20">
    <name type="scientific">Cryptolaemus montrouzieri</name>
    <dbReference type="NCBI Taxonomy" id="559131"/>
    <lineage>
        <taxon>Eukaryota</taxon>
        <taxon>Metazoa</taxon>
        <taxon>Ecdysozoa</taxon>
        <taxon>Arthropoda</taxon>
        <taxon>Hexapoda</taxon>
        <taxon>Insecta</taxon>
        <taxon>Pterygota</taxon>
        <taxon>Neoptera</taxon>
        <taxon>Endopterygota</taxon>
        <taxon>Coleoptera</taxon>
        <taxon>Polyphaga</taxon>
        <taxon>Cucujiformia</taxon>
        <taxon>Coccinelloidea</taxon>
        <taxon>Coccinellidae</taxon>
        <taxon>Scymninae</taxon>
        <taxon>Scymnini</taxon>
        <taxon>Cryptolaemus</taxon>
    </lineage>
</organism>
<keyword evidence="14" id="KW-0449">Lipoprotein</keyword>
<evidence type="ECO:0000256" key="3">
    <source>
        <dbReference type="ARBA" id="ARBA00010136"/>
    </source>
</evidence>
<dbReference type="Pfam" id="PF01433">
    <property type="entry name" value="Peptidase_M1"/>
    <property type="match status" value="1"/>
</dbReference>
<evidence type="ECO:0000256" key="8">
    <source>
        <dbReference type="ARBA" id="ARBA00022729"/>
    </source>
</evidence>
<accession>A0ABD2MVM7</accession>
<evidence type="ECO:0000256" key="4">
    <source>
        <dbReference type="ARBA" id="ARBA00022475"/>
    </source>
</evidence>
<evidence type="ECO:0000256" key="14">
    <source>
        <dbReference type="ARBA" id="ARBA00023288"/>
    </source>
</evidence>
<evidence type="ECO:0000256" key="1">
    <source>
        <dbReference type="ARBA" id="ARBA00001947"/>
    </source>
</evidence>
<dbReference type="GO" id="GO:0006508">
    <property type="term" value="P:proteolysis"/>
    <property type="evidence" value="ECO:0007669"/>
    <property type="project" value="UniProtKB-KW"/>
</dbReference>
<evidence type="ECO:0000313" key="20">
    <source>
        <dbReference type="Proteomes" id="UP001516400"/>
    </source>
</evidence>
<keyword evidence="20" id="KW-1185">Reference proteome</keyword>
<evidence type="ECO:0000256" key="15">
    <source>
        <dbReference type="SAM" id="MobiDB-lite"/>
    </source>
</evidence>
<dbReference type="Gene3D" id="2.60.40.1730">
    <property type="entry name" value="tricorn interacting facor f3 domain"/>
    <property type="match status" value="1"/>
</dbReference>
<evidence type="ECO:0000256" key="6">
    <source>
        <dbReference type="ARBA" id="ARBA00022670"/>
    </source>
</evidence>
<dbReference type="GO" id="GO:0098552">
    <property type="term" value="C:side of membrane"/>
    <property type="evidence" value="ECO:0007669"/>
    <property type="project" value="UniProtKB-KW"/>
</dbReference>
<dbReference type="GO" id="GO:0005886">
    <property type="term" value="C:plasma membrane"/>
    <property type="evidence" value="ECO:0007669"/>
    <property type="project" value="UniProtKB-SubCell"/>
</dbReference>
<dbReference type="InterPro" id="IPR014782">
    <property type="entry name" value="Peptidase_M1_dom"/>
</dbReference>
<dbReference type="InterPro" id="IPR050344">
    <property type="entry name" value="Peptidase_M1_aminopeptidases"/>
</dbReference>
<keyword evidence="7" id="KW-0479">Metal-binding</keyword>
<feature type="compositionally biased region" description="Low complexity" evidence="15">
    <location>
        <begin position="930"/>
        <end position="941"/>
    </location>
</feature>
<evidence type="ECO:0000256" key="9">
    <source>
        <dbReference type="ARBA" id="ARBA00022801"/>
    </source>
</evidence>
<keyword evidence="9" id="KW-0378">Hydrolase</keyword>